<keyword evidence="4" id="KW-1185">Reference proteome</keyword>
<feature type="domain" description="UspA" evidence="2">
    <location>
        <begin position="3"/>
        <end position="141"/>
    </location>
</feature>
<dbReference type="PRINTS" id="PR01438">
    <property type="entry name" value="UNVRSLSTRESS"/>
</dbReference>
<proteinExistence type="inferred from homology"/>
<dbReference type="InterPro" id="IPR006016">
    <property type="entry name" value="UspA"/>
</dbReference>
<dbReference type="SUPFAM" id="SSF52402">
    <property type="entry name" value="Adenine nucleotide alpha hydrolases-like"/>
    <property type="match status" value="1"/>
</dbReference>
<gene>
    <name evidence="3" type="ORF">BKK80_22925</name>
</gene>
<dbReference type="InterPro" id="IPR014729">
    <property type="entry name" value="Rossmann-like_a/b/a_fold"/>
</dbReference>
<organism evidence="3 4">
    <name type="scientific">Cupriavidus malaysiensis</name>
    <dbReference type="NCBI Taxonomy" id="367825"/>
    <lineage>
        <taxon>Bacteria</taxon>
        <taxon>Pseudomonadati</taxon>
        <taxon>Pseudomonadota</taxon>
        <taxon>Betaproteobacteria</taxon>
        <taxon>Burkholderiales</taxon>
        <taxon>Burkholderiaceae</taxon>
        <taxon>Cupriavidus</taxon>
    </lineage>
</organism>
<evidence type="ECO:0000313" key="3">
    <source>
        <dbReference type="EMBL" id="AOZ08762.1"/>
    </source>
</evidence>
<reference evidence="3 4" key="1">
    <citation type="submission" date="2016-10" db="EMBL/GenBank/DDBJ databases">
        <title>Complete genome sequences of three Cupriavidus strains isolated from various Malaysian environments.</title>
        <authorList>
            <person name="Abdullah A.A.-A."/>
            <person name="Shafie N.A.H."/>
            <person name="Lau N.S."/>
        </authorList>
    </citation>
    <scope>NUCLEOTIDE SEQUENCE [LARGE SCALE GENOMIC DNA]</scope>
    <source>
        <strain evidence="3 4">USMAA1020</strain>
    </source>
</reference>
<dbReference type="CDD" id="cd00293">
    <property type="entry name" value="USP-like"/>
    <property type="match status" value="1"/>
</dbReference>
<accession>A0ABN4TNC0</accession>
<evidence type="ECO:0000313" key="4">
    <source>
        <dbReference type="Proteomes" id="UP000177515"/>
    </source>
</evidence>
<dbReference type="PANTHER" id="PTHR46268">
    <property type="entry name" value="STRESS RESPONSE PROTEIN NHAX"/>
    <property type="match status" value="1"/>
</dbReference>
<name>A0ABN4TNC0_9BURK</name>
<evidence type="ECO:0000259" key="2">
    <source>
        <dbReference type="Pfam" id="PF00582"/>
    </source>
</evidence>
<dbReference type="Gene3D" id="3.40.50.620">
    <property type="entry name" value="HUPs"/>
    <property type="match status" value="1"/>
</dbReference>
<protein>
    <submittedName>
        <fullName evidence="3">Universal stress protein</fullName>
    </submittedName>
</protein>
<dbReference type="Pfam" id="PF00582">
    <property type="entry name" value="Usp"/>
    <property type="match status" value="1"/>
</dbReference>
<dbReference type="RefSeq" id="WP_071016796.1">
    <property type="nucleotide sequence ID" value="NZ_CP017755.1"/>
</dbReference>
<dbReference type="InterPro" id="IPR006015">
    <property type="entry name" value="Universal_stress_UspA"/>
</dbReference>
<evidence type="ECO:0000256" key="1">
    <source>
        <dbReference type="ARBA" id="ARBA00008791"/>
    </source>
</evidence>
<dbReference type="Proteomes" id="UP000177515">
    <property type="component" value="Chromosome 2"/>
</dbReference>
<comment type="similarity">
    <text evidence="1">Belongs to the universal stress protein A family.</text>
</comment>
<dbReference type="EMBL" id="CP017755">
    <property type="protein sequence ID" value="AOZ08762.1"/>
    <property type="molecule type" value="Genomic_DNA"/>
</dbReference>
<sequence length="141" mass="15225">MLKVLVPVNGSKHALDAVRHAAFMYRDKCVSDIVLLNVQEPLEAGRAAAFHRLDALRRLEARDGEAALQEARRILEDAGTPYVAQVKVGDIARTIADTAAANDCDAIVMGTAARSPMGALFAGHLSNRLLRLSRVPVTLVR</sequence>
<dbReference type="PANTHER" id="PTHR46268:SF6">
    <property type="entry name" value="UNIVERSAL STRESS PROTEIN UP12"/>
    <property type="match status" value="1"/>
</dbReference>